<evidence type="ECO:0000313" key="2">
    <source>
        <dbReference type="Proteomes" id="UP001066276"/>
    </source>
</evidence>
<sequence length="116" mass="13375">MMPTLGHFDVCAKTYLYTDASVNFVLEYVPGPKNVVPDFLSCSSVDSSEEPDDEVIINWVRETAINEEEWNLAVEKDSDRRVLREFIVKGWPEYKDIPDSLKGYWIVRDELTLNGN</sequence>
<name>A0AAV7V2Q8_PLEWA</name>
<reference evidence="1" key="1">
    <citation type="journal article" date="2022" name="bioRxiv">
        <title>Sequencing and chromosome-scale assembly of the giantPleurodeles waltlgenome.</title>
        <authorList>
            <person name="Brown T."/>
            <person name="Elewa A."/>
            <person name="Iarovenko S."/>
            <person name="Subramanian E."/>
            <person name="Araus A.J."/>
            <person name="Petzold A."/>
            <person name="Susuki M."/>
            <person name="Suzuki K.-i.T."/>
            <person name="Hayashi T."/>
            <person name="Toyoda A."/>
            <person name="Oliveira C."/>
            <person name="Osipova E."/>
            <person name="Leigh N.D."/>
            <person name="Simon A."/>
            <person name="Yun M.H."/>
        </authorList>
    </citation>
    <scope>NUCLEOTIDE SEQUENCE</scope>
    <source>
        <strain evidence="1">20211129_DDA</strain>
        <tissue evidence="1">Liver</tissue>
    </source>
</reference>
<dbReference type="AlphaFoldDB" id="A0AAV7V2Q8"/>
<organism evidence="1 2">
    <name type="scientific">Pleurodeles waltl</name>
    <name type="common">Iberian ribbed newt</name>
    <dbReference type="NCBI Taxonomy" id="8319"/>
    <lineage>
        <taxon>Eukaryota</taxon>
        <taxon>Metazoa</taxon>
        <taxon>Chordata</taxon>
        <taxon>Craniata</taxon>
        <taxon>Vertebrata</taxon>
        <taxon>Euteleostomi</taxon>
        <taxon>Amphibia</taxon>
        <taxon>Batrachia</taxon>
        <taxon>Caudata</taxon>
        <taxon>Salamandroidea</taxon>
        <taxon>Salamandridae</taxon>
        <taxon>Pleurodelinae</taxon>
        <taxon>Pleurodeles</taxon>
    </lineage>
</organism>
<dbReference type="EMBL" id="JANPWB010000004">
    <property type="protein sequence ID" value="KAJ1195723.1"/>
    <property type="molecule type" value="Genomic_DNA"/>
</dbReference>
<dbReference type="Proteomes" id="UP001066276">
    <property type="component" value="Chromosome 2_2"/>
</dbReference>
<accession>A0AAV7V2Q8</accession>
<keyword evidence="2" id="KW-1185">Reference proteome</keyword>
<evidence type="ECO:0000313" key="1">
    <source>
        <dbReference type="EMBL" id="KAJ1195723.1"/>
    </source>
</evidence>
<gene>
    <name evidence="1" type="ORF">NDU88_004991</name>
</gene>
<protein>
    <submittedName>
        <fullName evidence="1">Uncharacterized protein</fullName>
    </submittedName>
</protein>
<proteinExistence type="predicted"/>
<comment type="caution">
    <text evidence="1">The sequence shown here is derived from an EMBL/GenBank/DDBJ whole genome shotgun (WGS) entry which is preliminary data.</text>
</comment>